<organism evidence="1 2">
    <name type="scientific">Chitinophaga niabensis</name>
    <dbReference type="NCBI Taxonomy" id="536979"/>
    <lineage>
        <taxon>Bacteria</taxon>
        <taxon>Pseudomonadati</taxon>
        <taxon>Bacteroidota</taxon>
        <taxon>Chitinophagia</taxon>
        <taxon>Chitinophagales</taxon>
        <taxon>Chitinophagaceae</taxon>
        <taxon>Chitinophaga</taxon>
    </lineage>
</organism>
<dbReference type="OrthoDB" id="678521at2"/>
<evidence type="ECO:0000313" key="2">
    <source>
        <dbReference type="Proteomes" id="UP000185003"/>
    </source>
</evidence>
<dbReference type="Proteomes" id="UP000185003">
    <property type="component" value="Unassembled WGS sequence"/>
</dbReference>
<protein>
    <submittedName>
        <fullName evidence="1">Uncharacterized protein</fullName>
    </submittedName>
</protein>
<evidence type="ECO:0000313" key="1">
    <source>
        <dbReference type="EMBL" id="SIO51960.1"/>
    </source>
</evidence>
<dbReference type="STRING" id="536979.SAMN04488055_5143"/>
<sequence>MARKVIHTVAAPNLEARLKSVLKRTLRSHASKNIPIVYKDQRCKRPNEFIHEYPDGRKFLICQSRDTSSETVLRRLK</sequence>
<name>A0A1N6K5Y2_9BACT</name>
<dbReference type="RefSeq" id="WP_074242408.1">
    <property type="nucleotide sequence ID" value="NZ_FSRA01000002.1"/>
</dbReference>
<proteinExistence type="predicted"/>
<dbReference type="AlphaFoldDB" id="A0A1N6K5Y2"/>
<keyword evidence="2" id="KW-1185">Reference proteome</keyword>
<reference evidence="1 2" key="1">
    <citation type="submission" date="2016-11" db="EMBL/GenBank/DDBJ databases">
        <authorList>
            <person name="Jaros S."/>
            <person name="Januszkiewicz K."/>
            <person name="Wedrychowicz H."/>
        </authorList>
    </citation>
    <scope>NUCLEOTIDE SEQUENCE [LARGE SCALE GENOMIC DNA]</scope>
    <source>
        <strain evidence="1 2">DSM 24787</strain>
    </source>
</reference>
<gene>
    <name evidence="1" type="ORF">SAMN04488055_5143</name>
</gene>
<accession>A0A1N6K5Y2</accession>
<dbReference type="EMBL" id="FSRA01000002">
    <property type="protein sequence ID" value="SIO51960.1"/>
    <property type="molecule type" value="Genomic_DNA"/>
</dbReference>